<dbReference type="GO" id="GO:0008889">
    <property type="term" value="F:glycerophosphodiester phosphodiesterase activity"/>
    <property type="evidence" value="ECO:0007669"/>
    <property type="project" value="UniProtKB-EC"/>
</dbReference>
<dbReference type="Proteomes" id="UP001287445">
    <property type="component" value="Unassembled WGS sequence"/>
</dbReference>
<evidence type="ECO:0000256" key="2">
    <source>
        <dbReference type="ARBA" id="ARBA00012247"/>
    </source>
</evidence>
<dbReference type="PANTHER" id="PTHR43620:SF7">
    <property type="entry name" value="GLYCEROPHOSPHODIESTER PHOSPHODIESTERASE GDPD5-RELATED"/>
    <property type="match status" value="1"/>
</dbReference>
<evidence type="ECO:0000256" key="3">
    <source>
        <dbReference type="ARBA" id="ARBA00022729"/>
    </source>
</evidence>
<comment type="similarity">
    <text evidence="1">Belongs to the glycerophosphoryl diester phosphodiesterase family.</text>
</comment>
<evidence type="ECO:0000313" key="9">
    <source>
        <dbReference type="Proteomes" id="UP001287445"/>
    </source>
</evidence>
<organism evidence="8 9">
    <name type="scientific">Delftia acidovorans</name>
    <name type="common">Pseudomonas acidovorans</name>
    <name type="synonym">Comamonas acidovorans</name>
    <dbReference type="NCBI Taxonomy" id="80866"/>
    <lineage>
        <taxon>Bacteria</taxon>
        <taxon>Pseudomonadati</taxon>
        <taxon>Pseudomonadota</taxon>
        <taxon>Betaproteobacteria</taxon>
        <taxon>Burkholderiales</taxon>
        <taxon>Comamonadaceae</taxon>
        <taxon>Delftia</taxon>
    </lineage>
</organism>
<dbReference type="EC" id="3.1.4.46" evidence="2"/>
<dbReference type="EMBL" id="JAWWMZ010000004">
    <property type="protein sequence ID" value="MDX4954568.1"/>
    <property type="molecule type" value="Genomic_DNA"/>
</dbReference>
<dbReference type="GO" id="GO:0042597">
    <property type="term" value="C:periplasmic space"/>
    <property type="evidence" value="ECO:0007669"/>
    <property type="project" value="TreeGrafter"/>
</dbReference>
<dbReference type="RefSeq" id="WP_063326007.1">
    <property type="nucleotide sequence ID" value="NZ_JAWWMZ010000004.1"/>
</dbReference>
<dbReference type="GO" id="GO:0006071">
    <property type="term" value="P:glycerol metabolic process"/>
    <property type="evidence" value="ECO:0007669"/>
    <property type="project" value="UniProtKB-KW"/>
</dbReference>
<name>A0AAJ2R2C2_DELAC</name>
<dbReference type="InterPro" id="IPR017946">
    <property type="entry name" value="PLC-like_Pdiesterase_TIM-brl"/>
</dbReference>
<evidence type="ECO:0000313" key="8">
    <source>
        <dbReference type="EMBL" id="MDX4954568.1"/>
    </source>
</evidence>
<evidence type="ECO:0000256" key="6">
    <source>
        <dbReference type="ARBA" id="ARBA00047512"/>
    </source>
</evidence>
<comment type="catalytic activity">
    <reaction evidence="6">
        <text>a sn-glycero-3-phosphodiester + H2O = an alcohol + sn-glycerol 3-phosphate + H(+)</text>
        <dbReference type="Rhea" id="RHEA:12969"/>
        <dbReference type="ChEBI" id="CHEBI:15377"/>
        <dbReference type="ChEBI" id="CHEBI:15378"/>
        <dbReference type="ChEBI" id="CHEBI:30879"/>
        <dbReference type="ChEBI" id="CHEBI:57597"/>
        <dbReference type="ChEBI" id="CHEBI:83408"/>
        <dbReference type="EC" id="3.1.4.46"/>
    </reaction>
</comment>
<comment type="caution">
    <text evidence="8">The sequence shown here is derived from an EMBL/GenBank/DDBJ whole genome shotgun (WGS) entry which is preliminary data.</text>
</comment>
<dbReference type="AlphaFoldDB" id="A0AAJ2R2C2"/>
<protein>
    <recommendedName>
        <fullName evidence="2">glycerophosphodiester phosphodiesterase</fullName>
        <ecNumber evidence="2">3.1.4.46</ecNumber>
    </recommendedName>
</protein>
<evidence type="ECO:0000256" key="5">
    <source>
        <dbReference type="ARBA" id="ARBA00022801"/>
    </source>
</evidence>
<dbReference type="Gene3D" id="3.20.20.190">
    <property type="entry name" value="Phosphatidylinositol (PI) phosphodiesterase"/>
    <property type="match status" value="1"/>
</dbReference>
<accession>A0AAJ2R2C2</accession>
<dbReference type="Pfam" id="PF03009">
    <property type="entry name" value="GDPD"/>
    <property type="match status" value="1"/>
</dbReference>
<dbReference type="PANTHER" id="PTHR43620">
    <property type="entry name" value="GLYCEROPHOSPHORYL DIESTER PHOSPHODIESTERASE"/>
    <property type="match status" value="1"/>
</dbReference>
<keyword evidence="3" id="KW-0732">Signal</keyword>
<evidence type="ECO:0000256" key="4">
    <source>
        <dbReference type="ARBA" id="ARBA00022798"/>
    </source>
</evidence>
<dbReference type="SUPFAM" id="SSF51695">
    <property type="entry name" value="PLC-like phosphodiesterases"/>
    <property type="match status" value="1"/>
</dbReference>
<dbReference type="InterPro" id="IPR030395">
    <property type="entry name" value="GP_PDE_dom"/>
</dbReference>
<sequence length="381" mass="41869">MMKNWLLQRPHMPPRLRRHLHTITVIAGLLATTQRAQASPPAWPPVPALIAHRGSSALKPEMSQPAFEQAMHDGADLLELDVVLSKDGVLLVRHDAALAAMEVNGEPPFSTTDVATHAEFSTRKTTKLVDGKKETGWFAEDFTLQELKSLRAIERFPQLRPSSAKLDGKFPLLTLQEVADLAKAYTAKTNRKVGLLVEIKHAAYLKAQGQDIGQAVLKFLQHNHWSSAQAPVFVMSFEVEVLKQLRSASPVRILQLMRIGDGPPDLAQQGVSYVQMRSSEGLAKVAQYAQGVALAREMVMETDRGRWISLSRVTRNAKAAGLSVHVWTLRPENLHLPSAYRKGSEPAGRGDALEEARAFLGAGVDGVITDDPGAIRSLFKR</sequence>
<feature type="domain" description="GP-PDE" evidence="7">
    <location>
        <begin position="47"/>
        <end position="379"/>
    </location>
</feature>
<evidence type="ECO:0000256" key="1">
    <source>
        <dbReference type="ARBA" id="ARBA00007277"/>
    </source>
</evidence>
<proteinExistence type="inferred from homology"/>
<gene>
    <name evidence="8" type="ORF">SGN30_14220</name>
</gene>
<dbReference type="PROSITE" id="PS51704">
    <property type="entry name" value="GP_PDE"/>
    <property type="match status" value="1"/>
</dbReference>
<keyword evidence="5" id="KW-0378">Hydrolase</keyword>
<dbReference type="GO" id="GO:0006629">
    <property type="term" value="P:lipid metabolic process"/>
    <property type="evidence" value="ECO:0007669"/>
    <property type="project" value="InterPro"/>
</dbReference>
<keyword evidence="4" id="KW-0319">Glycerol metabolism</keyword>
<evidence type="ECO:0000259" key="7">
    <source>
        <dbReference type="PROSITE" id="PS51704"/>
    </source>
</evidence>
<reference evidence="8" key="1">
    <citation type="submission" date="2023-11" db="EMBL/GenBank/DDBJ databases">
        <title>Identification and selenium tolerance of Delftia acidovorans R3-25.</title>
        <authorList>
            <person name="Zhang S."/>
            <person name="Liu Y."/>
            <person name="Guo Y."/>
        </authorList>
    </citation>
    <scope>NUCLEOTIDE SEQUENCE</scope>
    <source>
        <strain evidence="8">R3-25</strain>
    </source>
</reference>